<dbReference type="Proteomes" id="UP001296993">
    <property type="component" value="Unassembled WGS sequence"/>
</dbReference>
<feature type="compositionally biased region" description="Polar residues" evidence="1">
    <location>
        <begin position="52"/>
        <end position="69"/>
    </location>
</feature>
<evidence type="ECO:0000256" key="2">
    <source>
        <dbReference type="SAM" id="SignalP"/>
    </source>
</evidence>
<reference evidence="3 4" key="1">
    <citation type="submission" date="2021-03" db="EMBL/GenBank/DDBJ databases">
        <title>Sequencing the genomes of 1000 actinobacteria strains.</title>
        <authorList>
            <person name="Klenk H.-P."/>
        </authorList>
    </citation>
    <scope>NUCLEOTIDE SEQUENCE [LARGE SCALE GENOMIC DNA]</scope>
    <source>
        <strain evidence="3 4">DSM 15797</strain>
    </source>
</reference>
<organism evidence="3 4">
    <name type="scientific">Paeniglutamicibacter kerguelensis</name>
    <dbReference type="NCBI Taxonomy" id="254788"/>
    <lineage>
        <taxon>Bacteria</taxon>
        <taxon>Bacillati</taxon>
        <taxon>Actinomycetota</taxon>
        <taxon>Actinomycetes</taxon>
        <taxon>Micrococcales</taxon>
        <taxon>Micrococcaceae</taxon>
        <taxon>Paeniglutamicibacter</taxon>
    </lineage>
</organism>
<evidence type="ECO:0000313" key="4">
    <source>
        <dbReference type="Proteomes" id="UP001296993"/>
    </source>
</evidence>
<accession>A0ABS4X9J5</accession>
<evidence type="ECO:0008006" key="5">
    <source>
        <dbReference type="Google" id="ProtNLM"/>
    </source>
</evidence>
<keyword evidence="2" id="KW-0732">Signal</keyword>
<feature type="chain" id="PRO_5045525280" description="Lipoprotein" evidence="2">
    <location>
        <begin position="33"/>
        <end position="274"/>
    </location>
</feature>
<feature type="signal peptide" evidence="2">
    <location>
        <begin position="1"/>
        <end position="32"/>
    </location>
</feature>
<sequence length="274" mass="27943">MNKIHVKPKPPRAKKPARSLLLVASSMGLALALCGCTTAAGKPGNPTPGSAPGSTSGTEAGSQSPSPTVTGELGFVPGPELEAATSGWAKTQEGAVFTADAALRAQIPAAEKWLEDINVVPSECGLYGIGSLKDQLNEAVMAAVTLPENLGADITVASYADLNALVADVAAQQHLDQSCAKYKISSLQQEITAKQSELKVETSAPYSAGTLIVTVNGGTESKQVSVRAIDGHVMVTATRKVSANPADAAKSATADVEGILKVLRDREATAGATP</sequence>
<evidence type="ECO:0000256" key="1">
    <source>
        <dbReference type="SAM" id="MobiDB-lite"/>
    </source>
</evidence>
<name>A0ABS4X9J5_9MICC</name>
<proteinExistence type="predicted"/>
<feature type="region of interest" description="Disordered" evidence="1">
    <location>
        <begin position="42"/>
        <end position="76"/>
    </location>
</feature>
<evidence type="ECO:0000313" key="3">
    <source>
        <dbReference type="EMBL" id="MBP2385132.1"/>
    </source>
</evidence>
<dbReference type="EMBL" id="JAGIOF010000001">
    <property type="protein sequence ID" value="MBP2385132.1"/>
    <property type="molecule type" value="Genomic_DNA"/>
</dbReference>
<gene>
    <name evidence="3" type="ORF">JOF47_000643</name>
</gene>
<keyword evidence="4" id="KW-1185">Reference proteome</keyword>
<protein>
    <recommendedName>
        <fullName evidence="5">Lipoprotein</fullName>
    </recommendedName>
</protein>
<comment type="caution">
    <text evidence="3">The sequence shown here is derived from an EMBL/GenBank/DDBJ whole genome shotgun (WGS) entry which is preliminary data.</text>
</comment>
<dbReference type="RefSeq" id="WP_209995910.1">
    <property type="nucleotide sequence ID" value="NZ_BAAAJY010000013.1"/>
</dbReference>